<accession>A0A6C0IRT2</accession>
<evidence type="ECO:0008006" key="3">
    <source>
        <dbReference type="Google" id="ProtNLM"/>
    </source>
</evidence>
<evidence type="ECO:0000256" key="1">
    <source>
        <dbReference type="SAM" id="MobiDB-lite"/>
    </source>
</evidence>
<proteinExistence type="predicted"/>
<protein>
    <recommendedName>
        <fullName evidence="3">STI1 domain-containing protein</fullName>
    </recommendedName>
</protein>
<reference evidence="2" key="1">
    <citation type="journal article" date="2020" name="Nature">
        <title>Giant virus diversity and host interactions through global metagenomics.</title>
        <authorList>
            <person name="Schulz F."/>
            <person name="Roux S."/>
            <person name="Paez-Espino D."/>
            <person name="Jungbluth S."/>
            <person name="Walsh D.A."/>
            <person name="Denef V.J."/>
            <person name="McMahon K.D."/>
            <person name="Konstantinidis K.T."/>
            <person name="Eloe-Fadrosh E.A."/>
            <person name="Kyrpides N.C."/>
            <person name="Woyke T."/>
        </authorList>
    </citation>
    <scope>NUCLEOTIDE SEQUENCE</scope>
    <source>
        <strain evidence="2">GVMAG-M-3300024261-37</strain>
    </source>
</reference>
<name>A0A6C0IRT2_9ZZZZ</name>
<sequence length="77" mass="9570">MEELLGNANIIELQKQVLSDPAMKQTVEQVLKNPEMLDQFKNFFKGGRKRRKSYRRRKRKKTKRKRKRKKRTRRKRR</sequence>
<feature type="compositionally biased region" description="Basic residues" evidence="1">
    <location>
        <begin position="46"/>
        <end position="77"/>
    </location>
</feature>
<dbReference type="AlphaFoldDB" id="A0A6C0IRT2"/>
<organism evidence="2">
    <name type="scientific">viral metagenome</name>
    <dbReference type="NCBI Taxonomy" id="1070528"/>
    <lineage>
        <taxon>unclassified sequences</taxon>
        <taxon>metagenomes</taxon>
        <taxon>organismal metagenomes</taxon>
    </lineage>
</organism>
<evidence type="ECO:0000313" key="2">
    <source>
        <dbReference type="EMBL" id="QHT95126.1"/>
    </source>
</evidence>
<dbReference type="EMBL" id="MN740234">
    <property type="protein sequence ID" value="QHT95126.1"/>
    <property type="molecule type" value="Genomic_DNA"/>
</dbReference>
<feature type="region of interest" description="Disordered" evidence="1">
    <location>
        <begin position="41"/>
        <end position="77"/>
    </location>
</feature>